<protein>
    <submittedName>
        <fullName evidence="1">Uncharacterized protein</fullName>
    </submittedName>
</protein>
<keyword evidence="2" id="KW-1185">Reference proteome</keyword>
<organism evidence="1 2">
    <name type="scientific">Petrolisthes cinctipes</name>
    <name type="common">Flat porcelain crab</name>
    <dbReference type="NCBI Taxonomy" id="88211"/>
    <lineage>
        <taxon>Eukaryota</taxon>
        <taxon>Metazoa</taxon>
        <taxon>Ecdysozoa</taxon>
        <taxon>Arthropoda</taxon>
        <taxon>Crustacea</taxon>
        <taxon>Multicrustacea</taxon>
        <taxon>Malacostraca</taxon>
        <taxon>Eumalacostraca</taxon>
        <taxon>Eucarida</taxon>
        <taxon>Decapoda</taxon>
        <taxon>Pleocyemata</taxon>
        <taxon>Anomura</taxon>
        <taxon>Galatheoidea</taxon>
        <taxon>Porcellanidae</taxon>
        <taxon>Petrolisthes</taxon>
    </lineage>
</organism>
<proteinExistence type="predicted"/>
<dbReference type="Proteomes" id="UP001286313">
    <property type="component" value="Unassembled WGS sequence"/>
</dbReference>
<dbReference type="EMBL" id="JAWQEG010001208">
    <property type="protein sequence ID" value="KAK3881516.1"/>
    <property type="molecule type" value="Genomic_DNA"/>
</dbReference>
<dbReference type="AlphaFoldDB" id="A0AAE1FXD6"/>
<gene>
    <name evidence="1" type="ORF">Pcinc_014035</name>
</gene>
<accession>A0AAE1FXD6</accession>
<name>A0AAE1FXD6_PETCI</name>
<comment type="caution">
    <text evidence="1">The sequence shown here is derived from an EMBL/GenBank/DDBJ whole genome shotgun (WGS) entry which is preliminary data.</text>
</comment>
<evidence type="ECO:0000313" key="1">
    <source>
        <dbReference type="EMBL" id="KAK3881516.1"/>
    </source>
</evidence>
<reference evidence="1" key="1">
    <citation type="submission" date="2023-10" db="EMBL/GenBank/DDBJ databases">
        <title>Genome assemblies of two species of porcelain crab, Petrolisthes cinctipes and Petrolisthes manimaculis (Anomura: Porcellanidae).</title>
        <authorList>
            <person name="Angst P."/>
        </authorList>
    </citation>
    <scope>NUCLEOTIDE SEQUENCE</scope>
    <source>
        <strain evidence="1">PB745_01</strain>
        <tissue evidence="1">Gill</tissue>
    </source>
</reference>
<sequence length="89" mass="9676">MGYGLEDMARNGAWAAYGGHDWVWDMGWGDRRGTNIGSLHDSLHYLVLIYRLLLTSTIPRSEAVHPPSSPQCPGCLLLGSCVMGTGSNK</sequence>
<evidence type="ECO:0000313" key="2">
    <source>
        <dbReference type="Proteomes" id="UP001286313"/>
    </source>
</evidence>